<feature type="region of interest" description="Disordered" evidence="1">
    <location>
        <begin position="95"/>
        <end position="133"/>
    </location>
</feature>
<gene>
    <name evidence="2" type="ORF">FHR84_003155</name>
</gene>
<dbReference type="Proteomes" id="UP000548304">
    <property type="component" value="Unassembled WGS sequence"/>
</dbReference>
<dbReference type="InterPro" id="IPR046214">
    <property type="entry name" value="DUF6247"/>
</dbReference>
<name>A0A852ZB43_9ACTN</name>
<dbReference type="AlphaFoldDB" id="A0A852ZB43"/>
<evidence type="ECO:0000256" key="1">
    <source>
        <dbReference type="SAM" id="MobiDB-lite"/>
    </source>
</evidence>
<evidence type="ECO:0000313" key="3">
    <source>
        <dbReference type="Proteomes" id="UP000548304"/>
    </source>
</evidence>
<comment type="caution">
    <text evidence="2">The sequence shown here is derived from an EMBL/GenBank/DDBJ whole genome shotgun (WGS) entry which is preliminary data.</text>
</comment>
<reference evidence="2 3" key="1">
    <citation type="submission" date="2020-07" db="EMBL/GenBank/DDBJ databases">
        <title>Genomic Encyclopedia of Type Strains, Phase III (KMG-III): the genomes of soil and plant-associated and newly described type strains.</title>
        <authorList>
            <person name="Whitman W."/>
        </authorList>
    </citation>
    <scope>NUCLEOTIDE SEQUENCE [LARGE SCALE GENOMIC DNA]</scope>
    <source>
        <strain evidence="2 3">CECT 8576</strain>
    </source>
</reference>
<proteinExistence type="predicted"/>
<dbReference type="RefSeq" id="WP_179536178.1">
    <property type="nucleotide sequence ID" value="NZ_JACBYW010000005.1"/>
</dbReference>
<sequence length="133" mass="15613">MAPPFPREARCIREALDRTDPQRRAEFDRDFQEALKKVAEDYDTGHIDTVLDDWWGAAILAEYPPTEQEEEIKARADRGDFSGLIHIDENRNSWREDEHGNLWRTDENGDLWRQSPEGKREKIQARTNTSEES</sequence>
<feature type="compositionally biased region" description="Basic and acidic residues" evidence="1">
    <location>
        <begin position="95"/>
        <end position="107"/>
    </location>
</feature>
<evidence type="ECO:0000313" key="2">
    <source>
        <dbReference type="EMBL" id="NYH79817.1"/>
    </source>
</evidence>
<dbReference type="EMBL" id="JACBYW010000005">
    <property type="protein sequence ID" value="NYH79817.1"/>
    <property type="molecule type" value="Genomic_DNA"/>
</dbReference>
<keyword evidence="3" id="KW-1185">Reference proteome</keyword>
<dbReference type="Pfam" id="PF19760">
    <property type="entry name" value="DUF6247"/>
    <property type="match status" value="1"/>
</dbReference>
<accession>A0A852ZB43</accession>
<protein>
    <submittedName>
        <fullName evidence="2">Uncharacterized protein</fullName>
    </submittedName>
</protein>
<organism evidence="2 3">
    <name type="scientific">Actinopolyspora biskrensis</name>
    <dbReference type="NCBI Taxonomy" id="1470178"/>
    <lineage>
        <taxon>Bacteria</taxon>
        <taxon>Bacillati</taxon>
        <taxon>Actinomycetota</taxon>
        <taxon>Actinomycetes</taxon>
        <taxon>Actinopolysporales</taxon>
        <taxon>Actinopolysporaceae</taxon>
        <taxon>Actinopolyspora</taxon>
    </lineage>
</organism>